<organism evidence="1">
    <name type="scientific">Siphoviridae sp. ctXPH7</name>
    <dbReference type="NCBI Taxonomy" id="2826367"/>
    <lineage>
        <taxon>Viruses</taxon>
        <taxon>Duplodnaviria</taxon>
        <taxon>Heunggongvirae</taxon>
        <taxon>Uroviricota</taxon>
        <taxon>Caudoviricetes</taxon>
    </lineage>
</organism>
<sequence length="33" mass="4223">MCYQKCYHDKEKDVNSQRNGVLFTWWRRWESNN</sequence>
<evidence type="ECO:0000313" key="1">
    <source>
        <dbReference type="EMBL" id="DAD74896.1"/>
    </source>
</evidence>
<protein>
    <submittedName>
        <fullName evidence="1">Uncharacterized protein</fullName>
    </submittedName>
</protein>
<name>A0A8S5LYB6_9CAUD</name>
<reference evidence="1" key="1">
    <citation type="journal article" date="2021" name="Proc. Natl. Acad. Sci. U.S.A.">
        <title>A Catalog of Tens of Thousands of Viruses from Human Metagenomes Reveals Hidden Associations with Chronic Diseases.</title>
        <authorList>
            <person name="Tisza M.J."/>
            <person name="Buck C.B."/>
        </authorList>
    </citation>
    <scope>NUCLEOTIDE SEQUENCE</scope>
    <source>
        <strain evidence="1">CtXPH7</strain>
    </source>
</reference>
<dbReference type="EMBL" id="BK014767">
    <property type="protein sequence ID" value="DAD74896.1"/>
    <property type="molecule type" value="Genomic_DNA"/>
</dbReference>
<accession>A0A8S5LYB6</accession>
<proteinExistence type="predicted"/>